<dbReference type="AlphaFoldDB" id="A0AAD7CZ82"/>
<sequence>MKVIIACRVLLKVQATTLNPAGYKLVGAVPNFLAGWLHVAEQDVAGIVVAPNGLRLQPLPALAEYVALPSSPLVLIPPNVSAVEAAGLGIAVERGQTVFKVVTTARGKNKDLLLSLDVDEFIDYTEAPLVEQLSKPPTPKFHAIFDAVSLTDPALYLNSTCYLTSGGMYLSAGALSKTRKEITDMLRQLFEVWLRPAWLGGVPRKYAFVPPSPRAGDLETRTVRDLVRPFLIDTDRNDVMQAYEKLMSKHAVGKVVIKVANEQ</sequence>
<keyword evidence="2" id="KW-1185">Reference proteome</keyword>
<protein>
    <submittedName>
        <fullName evidence="1">Uncharacterized protein</fullName>
    </submittedName>
</protein>
<evidence type="ECO:0000313" key="1">
    <source>
        <dbReference type="EMBL" id="KAJ7671001.1"/>
    </source>
</evidence>
<proteinExistence type="predicted"/>
<comment type="caution">
    <text evidence="1">The sequence shown here is derived from an EMBL/GenBank/DDBJ whole genome shotgun (WGS) entry which is preliminary data.</text>
</comment>
<dbReference type="SUPFAM" id="SSF51735">
    <property type="entry name" value="NAD(P)-binding Rossmann-fold domains"/>
    <property type="match status" value="1"/>
</dbReference>
<dbReference type="EMBL" id="JARKIE010000177">
    <property type="protein sequence ID" value="KAJ7671001.1"/>
    <property type="molecule type" value="Genomic_DNA"/>
</dbReference>
<dbReference type="SUPFAM" id="SSF50129">
    <property type="entry name" value="GroES-like"/>
    <property type="match status" value="1"/>
</dbReference>
<reference evidence="1" key="1">
    <citation type="submission" date="2023-03" db="EMBL/GenBank/DDBJ databases">
        <title>Massive genome expansion in bonnet fungi (Mycena s.s.) driven by repeated elements and novel gene families across ecological guilds.</title>
        <authorList>
            <consortium name="Lawrence Berkeley National Laboratory"/>
            <person name="Harder C.B."/>
            <person name="Miyauchi S."/>
            <person name="Viragh M."/>
            <person name="Kuo A."/>
            <person name="Thoen E."/>
            <person name="Andreopoulos B."/>
            <person name="Lu D."/>
            <person name="Skrede I."/>
            <person name="Drula E."/>
            <person name="Henrissat B."/>
            <person name="Morin E."/>
            <person name="Kohler A."/>
            <person name="Barry K."/>
            <person name="LaButti K."/>
            <person name="Morin E."/>
            <person name="Salamov A."/>
            <person name="Lipzen A."/>
            <person name="Mereny Z."/>
            <person name="Hegedus B."/>
            <person name="Baldrian P."/>
            <person name="Stursova M."/>
            <person name="Weitz H."/>
            <person name="Taylor A."/>
            <person name="Grigoriev I.V."/>
            <person name="Nagy L.G."/>
            <person name="Martin F."/>
            <person name="Kauserud H."/>
        </authorList>
    </citation>
    <scope>NUCLEOTIDE SEQUENCE</scope>
    <source>
        <strain evidence="1">CBHHK067</strain>
    </source>
</reference>
<name>A0AAD7CZ82_MYCRO</name>
<gene>
    <name evidence="1" type="ORF">B0H17DRAFT_1170985</name>
</gene>
<dbReference type="Gene3D" id="3.90.180.10">
    <property type="entry name" value="Medium-chain alcohol dehydrogenases, catalytic domain"/>
    <property type="match status" value="2"/>
</dbReference>
<dbReference type="InterPro" id="IPR011032">
    <property type="entry name" value="GroES-like_sf"/>
</dbReference>
<dbReference type="InterPro" id="IPR036291">
    <property type="entry name" value="NAD(P)-bd_dom_sf"/>
</dbReference>
<dbReference type="Proteomes" id="UP001221757">
    <property type="component" value="Unassembled WGS sequence"/>
</dbReference>
<accession>A0AAD7CZ82</accession>
<organism evidence="1 2">
    <name type="scientific">Mycena rosella</name>
    <name type="common">Pink bonnet</name>
    <name type="synonym">Agaricus rosellus</name>
    <dbReference type="NCBI Taxonomy" id="1033263"/>
    <lineage>
        <taxon>Eukaryota</taxon>
        <taxon>Fungi</taxon>
        <taxon>Dikarya</taxon>
        <taxon>Basidiomycota</taxon>
        <taxon>Agaricomycotina</taxon>
        <taxon>Agaricomycetes</taxon>
        <taxon>Agaricomycetidae</taxon>
        <taxon>Agaricales</taxon>
        <taxon>Marasmiineae</taxon>
        <taxon>Mycenaceae</taxon>
        <taxon>Mycena</taxon>
    </lineage>
</organism>
<evidence type="ECO:0000313" key="2">
    <source>
        <dbReference type="Proteomes" id="UP001221757"/>
    </source>
</evidence>
<dbReference type="Gene3D" id="3.40.50.720">
    <property type="entry name" value="NAD(P)-binding Rossmann-like Domain"/>
    <property type="match status" value="1"/>
</dbReference>